<dbReference type="SUPFAM" id="SSF53850">
    <property type="entry name" value="Periplasmic binding protein-like II"/>
    <property type="match status" value="1"/>
</dbReference>
<feature type="signal peptide" evidence="1">
    <location>
        <begin position="1"/>
        <end position="18"/>
    </location>
</feature>
<evidence type="ECO:0000313" key="3">
    <source>
        <dbReference type="Proteomes" id="UP001215503"/>
    </source>
</evidence>
<protein>
    <submittedName>
        <fullName evidence="2">Molybdate ABC transporter substrate-binding protein</fullName>
    </submittedName>
</protein>
<accession>A0ABT5YNS1</accession>
<evidence type="ECO:0000313" key="2">
    <source>
        <dbReference type="EMBL" id="MDF2096446.1"/>
    </source>
</evidence>
<gene>
    <name evidence="2" type="ORF">P2G67_10705</name>
</gene>
<dbReference type="Gene3D" id="3.40.190.10">
    <property type="entry name" value="Periplasmic binding protein-like II"/>
    <property type="match status" value="2"/>
</dbReference>
<organism evidence="2 3">
    <name type="scientific">Aquibaculum arenosum</name>
    <dbReference type="NCBI Taxonomy" id="3032591"/>
    <lineage>
        <taxon>Bacteria</taxon>
        <taxon>Pseudomonadati</taxon>
        <taxon>Pseudomonadota</taxon>
        <taxon>Alphaproteobacteria</taxon>
        <taxon>Rhodospirillales</taxon>
        <taxon>Rhodovibrionaceae</taxon>
        <taxon>Aquibaculum</taxon>
    </lineage>
</organism>
<name>A0ABT5YNS1_9PROT</name>
<dbReference type="InterPro" id="IPR050682">
    <property type="entry name" value="ModA/WtpA"/>
</dbReference>
<dbReference type="Pfam" id="PF13531">
    <property type="entry name" value="SBP_bac_11"/>
    <property type="match status" value="1"/>
</dbReference>
<dbReference type="Proteomes" id="UP001215503">
    <property type="component" value="Unassembled WGS sequence"/>
</dbReference>
<dbReference type="PANTHER" id="PTHR30632:SF0">
    <property type="entry name" value="SULFATE-BINDING PROTEIN"/>
    <property type="match status" value="1"/>
</dbReference>
<keyword evidence="3" id="KW-1185">Reference proteome</keyword>
<proteinExistence type="predicted"/>
<feature type="chain" id="PRO_5046862646" evidence="1">
    <location>
        <begin position="19"/>
        <end position="265"/>
    </location>
</feature>
<evidence type="ECO:0000256" key="1">
    <source>
        <dbReference type="SAM" id="SignalP"/>
    </source>
</evidence>
<keyword evidence="1" id="KW-0732">Signal</keyword>
<dbReference type="RefSeq" id="WP_275822888.1">
    <property type="nucleotide sequence ID" value="NZ_JARHUD010000006.1"/>
</dbReference>
<dbReference type="NCBIfam" id="NF002917">
    <property type="entry name" value="PRK03537.1-3"/>
    <property type="match status" value="1"/>
</dbReference>
<comment type="caution">
    <text evidence="2">The sequence shown here is derived from an EMBL/GenBank/DDBJ whole genome shotgun (WGS) entry which is preliminary data.</text>
</comment>
<dbReference type="PANTHER" id="PTHR30632">
    <property type="entry name" value="MOLYBDATE-BINDING PERIPLASMIC PROTEIN"/>
    <property type="match status" value="1"/>
</dbReference>
<sequence>MRLALLLSLCMLAPAVQAAEPLQLHAAGSLRAAMNEAIEAFSAETGVAVEATYAPSGLLRERLADGEASDLFASANMKHPQALRSESTSPVVQFTGNRLCGLSRPGLGITGDNLLERMLDPEVRLAISTPGADPSGDYAWALFGRAEAVQAGAQEALEAKAMQLVGGPDSPEPPPDRTLYGLLLEEEEADLFLTYCTNAVLAAREVPGLEVIQVPSALNVGASYGLIVLSQRIEAANLAFFLLSEAGQSILSSYGFDAPLLEDSN</sequence>
<dbReference type="EMBL" id="JARHUD010000006">
    <property type="protein sequence ID" value="MDF2096446.1"/>
    <property type="molecule type" value="Genomic_DNA"/>
</dbReference>
<reference evidence="2 3" key="1">
    <citation type="submission" date="2023-03" db="EMBL/GenBank/DDBJ databases">
        <title>Fodinicurvata sp. CAU 1616 isolated from sea sendiment.</title>
        <authorList>
            <person name="Kim W."/>
        </authorList>
    </citation>
    <scope>NUCLEOTIDE SEQUENCE [LARGE SCALE GENOMIC DNA]</scope>
    <source>
        <strain evidence="2 3">CAU 1616</strain>
    </source>
</reference>